<dbReference type="GO" id="GO:0055085">
    <property type="term" value="P:transmembrane transport"/>
    <property type="evidence" value="ECO:0000318"/>
    <property type="project" value="GO_Central"/>
</dbReference>
<evidence type="ECO:0000259" key="9">
    <source>
        <dbReference type="PROSITE" id="PS50850"/>
    </source>
</evidence>
<dbReference type="Gramene" id="TraesCLE_scaffold_094609_01G000100.1">
    <property type="protein sequence ID" value="TraesCLE_scaffold_094609_01G000100.1"/>
    <property type="gene ID" value="TraesCLE_scaffold_094609_01G000100"/>
</dbReference>
<keyword evidence="6 8" id="KW-0472">Membrane</keyword>
<evidence type="ECO:0000256" key="1">
    <source>
        <dbReference type="ARBA" id="ARBA00004141"/>
    </source>
</evidence>
<dbReference type="Gramene" id="TraesCAD_scaffold_087303_01G000400.1">
    <property type="protein sequence ID" value="TraesCAD_scaffold_087303_01G000400.1"/>
    <property type="gene ID" value="TraesCAD_scaffold_087303_01G000400"/>
</dbReference>
<feature type="transmembrane region" description="Helical" evidence="8">
    <location>
        <begin position="38"/>
        <end position="58"/>
    </location>
</feature>
<feature type="transmembrane region" description="Helical" evidence="8">
    <location>
        <begin position="402"/>
        <end position="420"/>
    </location>
</feature>
<dbReference type="GO" id="GO:0022857">
    <property type="term" value="F:transmembrane transporter activity"/>
    <property type="evidence" value="ECO:0000318"/>
    <property type="project" value="GO_Central"/>
</dbReference>
<evidence type="ECO:0000256" key="2">
    <source>
        <dbReference type="ARBA" id="ARBA00010992"/>
    </source>
</evidence>
<feature type="domain" description="Major facilitator superfamily (MFS) profile" evidence="9">
    <location>
        <begin position="1"/>
        <end position="424"/>
    </location>
</feature>
<keyword evidence="4 8" id="KW-0812">Transmembrane</keyword>
<dbReference type="InterPro" id="IPR044775">
    <property type="entry name" value="MFS_ERD6/Tret1-like"/>
</dbReference>
<reference evidence="10" key="1">
    <citation type="submission" date="2018-08" db="EMBL/GenBank/DDBJ databases">
        <authorList>
            <person name="Rossello M."/>
        </authorList>
    </citation>
    <scope>NUCLEOTIDE SEQUENCE [LARGE SCALE GENOMIC DNA]</scope>
    <source>
        <strain evidence="10">cv. Chinese Spring</strain>
    </source>
</reference>
<evidence type="ECO:0000256" key="8">
    <source>
        <dbReference type="SAM" id="Phobius"/>
    </source>
</evidence>
<feature type="transmembrane region" description="Helical" evidence="8">
    <location>
        <begin position="235"/>
        <end position="253"/>
    </location>
</feature>
<keyword evidence="3" id="KW-0762">Sugar transport</keyword>
<dbReference type="OMA" id="VAFANIQ"/>
<dbReference type="SMR" id="A0A3B6NVE9"/>
<dbReference type="Gene3D" id="1.20.1250.20">
    <property type="entry name" value="MFS general substrate transporter like domains"/>
    <property type="match status" value="1"/>
</dbReference>
<dbReference type="AlphaFoldDB" id="A0A3B6NVE9"/>
<dbReference type="OrthoDB" id="6133115at2759"/>
<dbReference type="Pfam" id="PF00083">
    <property type="entry name" value="Sugar_tr"/>
    <property type="match status" value="1"/>
</dbReference>
<dbReference type="Gramene" id="TraesCS6A02G331600.1">
    <property type="protein sequence ID" value="TraesCS6A02G331600.1"/>
    <property type="gene ID" value="TraesCS6A02G331600"/>
</dbReference>
<reference evidence="10" key="2">
    <citation type="submission" date="2018-10" db="UniProtKB">
        <authorList>
            <consortium name="EnsemblPlants"/>
        </authorList>
    </citation>
    <scope>IDENTIFICATION</scope>
</reference>
<dbReference type="NCBIfam" id="TIGR00879">
    <property type="entry name" value="SP"/>
    <property type="match status" value="1"/>
</dbReference>
<evidence type="ECO:0000256" key="4">
    <source>
        <dbReference type="ARBA" id="ARBA00022692"/>
    </source>
</evidence>
<comment type="similarity">
    <text evidence="2 7">Belongs to the major facilitator superfamily. Sugar transporter (TC 2.A.1.1) family.</text>
</comment>
<dbReference type="STRING" id="4565.A0A3B6NVE9"/>
<evidence type="ECO:0000256" key="6">
    <source>
        <dbReference type="ARBA" id="ARBA00023136"/>
    </source>
</evidence>
<evidence type="ECO:0000256" key="7">
    <source>
        <dbReference type="RuleBase" id="RU003346"/>
    </source>
</evidence>
<evidence type="ECO:0000256" key="5">
    <source>
        <dbReference type="ARBA" id="ARBA00022989"/>
    </source>
</evidence>
<dbReference type="PANTHER" id="PTHR48021">
    <property type="match status" value="1"/>
</dbReference>
<dbReference type="SUPFAM" id="SSF103473">
    <property type="entry name" value="MFS general substrate transporter"/>
    <property type="match status" value="1"/>
</dbReference>
<dbReference type="GO" id="GO:0051119">
    <property type="term" value="F:sugar transmembrane transporter activity"/>
    <property type="evidence" value="ECO:0007669"/>
    <property type="project" value="InterPro"/>
</dbReference>
<dbReference type="PRINTS" id="PR00171">
    <property type="entry name" value="SUGRTRNSPORT"/>
</dbReference>
<dbReference type="Gramene" id="TraesCS6A03G0855900.1">
    <property type="protein sequence ID" value="TraesCS6A03G0855900.1.CDS"/>
    <property type="gene ID" value="TraesCS6A03G0855900"/>
</dbReference>
<feature type="transmembrane region" description="Helical" evidence="8">
    <location>
        <begin position="273"/>
        <end position="293"/>
    </location>
</feature>
<dbReference type="GO" id="GO:0016020">
    <property type="term" value="C:membrane"/>
    <property type="evidence" value="ECO:0000318"/>
    <property type="project" value="GO_Central"/>
</dbReference>
<dbReference type="InterPro" id="IPR050549">
    <property type="entry name" value="MFS_Trehalose_Transporter"/>
</dbReference>
<accession>A0A3B6NVE9</accession>
<organism evidence="10">
    <name type="scientific">Triticum aestivum</name>
    <name type="common">Wheat</name>
    <dbReference type="NCBI Taxonomy" id="4565"/>
    <lineage>
        <taxon>Eukaryota</taxon>
        <taxon>Viridiplantae</taxon>
        <taxon>Streptophyta</taxon>
        <taxon>Embryophyta</taxon>
        <taxon>Tracheophyta</taxon>
        <taxon>Spermatophyta</taxon>
        <taxon>Magnoliopsida</taxon>
        <taxon>Liliopsida</taxon>
        <taxon>Poales</taxon>
        <taxon>Poaceae</taxon>
        <taxon>BOP clade</taxon>
        <taxon>Pooideae</taxon>
        <taxon>Triticodae</taxon>
        <taxon>Triticeae</taxon>
        <taxon>Triticinae</taxon>
        <taxon>Triticum</taxon>
    </lineage>
</organism>
<dbReference type="FunFam" id="1.20.1250.20:FF:000043">
    <property type="entry name" value="sugar transporter ERD6-like 6"/>
    <property type="match status" value="1"/>
</dbReference>
<dbReference type="PROSITE" id="PS50850">
    <property type="entry name" value="MFS"/>
    <property type="match status" value="1"/>
</dbReference>
<feature type="transmembrane region" description="Helical" evidence="8">
    <location>
        <begin position="153"/>
        <end position="174"/>
    </location>
</feature>
<proteinExistence type="inferred from homology"/>
<keyword evidence="7" id="KW-0813">Transport</keyword>
<dbReference type="InterPro" id="IPR005828">
    <property type="entry name" value="MFS_sugar_transport-like"/>
</dbReference>
<feature type="transmembrane region" description="Helical" evidence="8">
    <location>
        <begin position="300"/>
        <end position="322"/>
    </location>
</feature>
<evidence type="ECO:0000313" key="11">
    <source>
        <dbReference type="Proteomes" id="UP000019116"/>
    </source>
</evidence>
<comment type="subcellular location">
    <subcellularLocation>
        <location evidence="1">Membrane</location>
        <topology evidence="1">Multi-pass membrane protein</topology>
    </subcellularLocation>
</comment>
<dbReference type="InterPro" id="IPR036259">
    <property type="entry name" value="MFS_trans_sf"/>
</dbReference>
<name>A0A3B6NVE9_WHEAT</name>
<dbReference type="InterPro" id="IPR020846">
    <property type="entry name" value="MFS_dom"/>
</dbReference>
<evidence type="ECO:0000313" key="10">
    <source>
        <dbReference type="EnsemblPlants" id="TraesCS6A02G331600.1"/>
    </source>
</evidence>
<dbReference type="CDD" id="cd17358">
    <property type="entry name" value="MFS_GLUT6_8_Class3_like"/>
    <property type="match status" value="1"/>
</dbReference>
<dbReference type="PANTHER" id="PTHR48021:SF45">
    <property type="entry name" value="OS03G0363500 PROTEIN"/>
    <property type="match status" value="1"/>
</dbReference>
<sequence length="439" mass="46919">MVLLSTAVAVCGSFEFGACVGYSAPAQAGIVSDIGLSNSQYGIFASVLTVGAMVGALTSGRLADTLGRKMTMWLAAIVGIFGWLAIYLAKGAAILCLGRVLLGYCTGVLSYVVPVFISEIAPKDLRGGLAASNQLFICSGFSAAYIIGATISWRFLVVVGLVPCVFLLVGLPFIPESPRWLANIGREKEFRASLQKLRGEKADISGEATGIIEYVESVRDLPKARIQDLFHRKNMYAVIVGVGLKVFQQLGGINALGFYTSYIFSSAGFSGKLGTTLIGIIQIPITLLGALLMDRSGRRTLLLVSSSGTFVGCFLTGLSFYFKAQGLYTQLVPTLALYGILAYYVAYSIGMGPVPWVIMSEIFSINMKGIAGSLVTLVSWVGSFVISYSFSFLMDWNSAGTFFLFSAASLVTVLFVARLVPETKGRTLEEIQESLMAVT</sequence>
<feature type="transmembrane region" description="Helical" evidence="8">
    <location>
        <begin position="370"/>
        <end position="390"/>
    </location>
</feature>
<keyword evidence="5 8" id="KW-1133">Transmembrane helix</keyword>
<feature type="transmembrane region" description="Helical" evidence="8">
    <location>
        <begin position="334"/>
        <end position="358"/>
    </location>
</feature>
<dbReference type="Proteomes" id="UP000019116">
    <property type="component" value="Chromosome 6A"/>
</dbReference>
<protein>
    <recommendedName>
        <fullName evidence="9">Major facilitator superfamily (MFS) profile domain-containing protein</fullName>
    </recommendedName>
</protein>
<keyword evidence="11" id="KW-1185">Reference proteome</keyword>
<evidence type="ECO:0000256" key="3">
    <source>
        <dbReference type="ARBA" id="ARBA00022597"/>
    </source>
</evidence>
<dbReference type="InterPro" id="IPR003663">
    <property type="entry name" value="Sugar/inositol_transpt"/>
</dbReference>
<feature type="transmembrane region" description="Helical" evidence="8">
    <location>
        <begin position="128"/>
        <end position="147"/>
    </location>
</feature>
<dbReference type="EnsemblPlants" id="TraesCS6A02G331600.1">
    <property type="protein sequence ID" value="TraesCS6A02G331600.1"/>
    <property type="gene ID" value="TraesCS6A02G331600"/>
</dbReference>
<dbReference type="Gramene" id="TraesWEE_scaffold_109563_01G000400.1">
    <property type="protein sequence ID" value="TraesWEE_scaffold_109563_01G000400.1"/>
    <property type="gene ID" value="TraesWEE_scaffold_109563_01G000400"/>
</dbReference>
<feature type="transmembrane region" description="Helical" evidence="8">
    <location>
        <begin position="101"/>
        <end position="121"/>
    </location>
</feature>
<dbReference type="Gramene" id="TraesROB_scaffold_089570_01G000100.1">
    <property type="protein sequence ID" value="TraesROB_scaffold_089570_01G000100.1"/>
    <property type="gene ID" value="TraesROB_scaffold_089570_01G000100"/>
</dbReference>
<feature type="transmembrane region" description="Helical" evidence="8">
    <location>
        <begin position="70"/>
        <end position="89"/>
    </location>
</feature>